<dbReference type="RefSeq" id="WP_249738116.1">
    <property type="nucleotide sequence ID" value="NZ_JAKNCJ010000007.1"/>
</dbReference>
<dbReference type="EMBL" id="JAKNCJ010000007">
    <property type="protein sequence ID" value="MCL6424038.1"/>
    <property type="molecule type" value="Genomic_DNA"/>
</dbReference>
<reference evidence="1" key="1">
    <citation type="submission" date="2022-02" db="EMBL/GenBank/DDBJ databases">
        <authorList>
            <person name="Lee M."/>
            <person name="Kim S.-J."/>
            <person name="Jung M.-Y."/>
        </authorList>
    </citation>
    <scope>NUCLEOTIDE SEQUENCE</scope>
    <source>
        <strain evidence="1">JHP9</strain>
    </source>
</reference>
<dbReference type="InterPro" id="IPR023393">
    <property type="entry name" value="START-like_dom_sf"/>
</dbReference>
<proteinExistence type="predicted"/>
<gene>
    <name evidence="1" type="ORF">Bequi_11720</name>
</gene>
<name>A0ABT0R3J3_9MICO</name>
<dbReference type="Pfam" id="PF10604">
    <property type="entry name" value="Polyketide_cyc2"/>
    <property type="match status" value="1"/>
</dbReference>
<sequence>MSTFSISRSAHTSAAPEQVVPLLHDFHEWERWSPWEGLDENMRRTYEGPARGMGAKYTWEGDKKAGAGTMRMIRADERGAGIALSFTKPFKATNQVTIDVAPAAGGGSDLTWTMTGEQGLFGRLFYKVFPMEKMLAKDFDKGLAQLAVEAEKDAAKG</sequence>
<dbReference type="Proteomes" id="UP001203761">
    <property type="component" value="Unassembled WGS sequence"/>
</dbReference>
<comment type="caution">
    <text evidence="1">The sequence shown here is derived from an EMBL/GenBank/DDBJ whole genome shotgun (WGS) entry which is preliminary data.</text>
</comment>
<organism evidence="1 2">
    <name type="scientific">Brachybacterium equifaecis</name>
    <dbReference type="NCBI Taxonomy" id="2910770"/>
    <lineage>
        <taxon>Bacteria</taxon>
        <taxon>Bacillati</taxon>
        <taxon>Actinomycetota</taxon>
        <taxon>Actinomycetes</taxon>
        <taxon>Micrococcales</taxon>
        <taxon>Dermabacteraceae</taxon>
        <taxon>Brachybacterium</taxon>
    </lineage>
</organism>
<dbReference type="InterPro" id="IPR019587">
    <property type="entry name" value="Polyketide_cyclase/dehydratase"/>
</dbReference>
<accession>A0ABT0R3J3</accession>
<evidence type="ECO:0000313" key="2">
    <source>
        <dbReference type="Proteomes" id="UP001203761"/>
    </source>
</evidence>
<dbReference type="SUPFAM" id="SSF55961">
    <property type="entry name" value="Bet v1-like"/>
    <property type="match status" value="1"/>
</dbReference>
<dbReference type="CDD" id="cd07818">
    <property type="entry name" value="SRPBCC_1"/>
    <property type="match status" value="1"/>
</dbReference>
<protein>
    <submittedName>
        <fullName evidence="1">SRPBCC family protein</fullName>
    </submittedName>
</protein>
<evidence type="ECO:0000313" key="1">
    <source>
        <dbReference type="EMBL" id="MCL6424038.1"/>
    </source>
</evidence>
<dbReference type="Gene3D" id="3.30.530.20">
    <property type="match status" value="1"/>
</dbReference>
<keyword evidence="2" id="KW-1185">Reference proteome</keyword>